<dbReference type="STRING" id="1114972.FD35_GL000021"/>
<evidence type="ECO:0000256" key="4">
    <source>
        <dbReference type="ARBA" id="ARBA00022777"/>
    </source>
</evidence>
<name>A0A0R1RLA7_9LACO</name>
<sequence length="283" mass="31390">MEKQASNVLSTLIIQDFTALGQMSMTSALTVSQSMNILTASLPVQMLSTQTEGFGQPHREIMADWMEQVWHHWDTIDIKPFTSTLIGYLGTNELAQLVNMEIRQHRNPNLIVDPAMADQGRLYPSLTKSYVEEMRRLMSGAQIALPNVTELGLLSENDLEMTPSDDKLRQALKRCQSFAPDCQIIATGVKKGSAIGCAWLRGNEIVWAGKNIIKGHFFGTGDLFSATFNVLKLRFPKLDVDQLVSEAMAVVYAAIQETAALPAAQWKLGLQLKDAISLLMTFE</sequence>
<gene>
    <name evidence="7" type="ORF">FD35_GL000021</name>
</gene>
<protein>
    <recommendedName>
        <fullName evidence="1">pyridoxal kinase</fullName>
        <ecNumber evidence="1">2.7.1.35</ecNumber>
    </recommendedName>
</protein>
<dbReference type="Gene3D" id="3.40.1190.20">
    <property type="match status" value="1"/>
</dbReference>
<evidence type="ECO:0000313" key="7">
    <source>
        <dbReference type="EMBL" id="KRL57017.1"/>
    </source>
</evidence>
<reference evidence="7 8" key="1">
    <citation type="journal article" date="2015" name="Genome Announc.">
        <title>Expanding the biotechnology potential of lactobacilli through comparative genomics of 213 strains and associated genera.</title>
        <authorList>
            <person name="Sun Z."/>
            <person name="Harris H.M."/>
            <person name="McCann A."/>
            <person name="Guo C."/>
            <person name="Argimon S."/>
            <person name="Zhang W."/>
            <person name="Yang X."/>
            <person name="Jeffery I.B."/>
            <person name="Cooney J.C."/>
            <person name="Kagawa T.F."/>
            <person name="Liu W."/>
            <person name="Song Y."/>
            <person name="Salvetti E."/>
            <person name="Wrobel A."/>
            <person name="Rasinkangas P."/>
            <person name="Parkhill J."/>
            <person name="Rea M.C."/>
            <person name="O'Sullivan O."/>
            <person name="Ritari J."/>
            <person name="Douillard F.P."/>
            <person name="Paul Ross R."/>
            <person name="Yang R."/>
            <person name="Briner A.E."/>
            <person name="Felis G.E."/>
            <person name="de Vos W.M."/>
            <person name="Barrangou R."/>
            <person name="Klaenhammer T.R."/>
            <person name="Caufield P.W."/>
            <person name="Cui Y."/>
            <person name="Zhang H."/>
            <person name="O'Toole P.W."/>
        </authorList>
    </citation>
    <scope>NUCLEOTIDE SEQUENCE [LARGE SCALE GENOMIC DNA]</scope>
    <source>
        <strain evidence="7 8">DSM 15814</strain>
    </source>
</reference>
<dbReference type="PANTHER" id="PTHR10534">
    <property type="entry name" value="PYRIDOXAL KINASE"/>
    <property type="match status" value="1"/>
</dbReference>
<dbReference type="GO" id="GO:0009443">
    <property type="term" value="P:pyridoxal 5'-phosphate salvage"/>
    <property type="evidence" value="ECO:0007669"/>
    <property type="project" value="InterPro"/>
</dbReference>
<organism evidence="7 8">
    <name type="scientific">Furfurilactobacillus rossiae DSM 15814</name>
    <dbReference type="NCBI Taxonomy" id="1114972"/>
    <lineage>
        <taxon>Bacteria</taxon>
        <taxon>Bacillati</taxon>
        <taxon>Bacillota</taxon>
        <taxon>Bacilli</taxon>
        <taxon>Lactobacillales</taxon>
        <taxon>Lactobacillaceae</taxon>
        <taxon>Furfurilactobacillus</taxon>
    </lineage>
</organism>
<dbReference type="EMBL" id="AZFF01000001">
    <property type="protein sequence ID" value="KRL57017.1"/>
    <property type="molecule type" value="Genomic_DNA"/>
</dbReference>
<dbReference type="PATRIC" id="fig|1114972.6.peg.21"/>
<dbReference type="SUPFAM" id="SSF53613">
    <property type="entry name" value="Ribokinase-like"/>
    <property type="match status" value="1"/>
</dbReference>
<evidence type="ECO:0000256" key="3">
    <source>
        <dbReference type="ARBA" id="ARBA00022741"/>
    </source>
</evidence>
<dbReference type="InterPro" id="IPR013749">
    <property type="entry name" value="PM/HMP-P_kinase-1"/>
</dbReference>
<feature type="domain" description="Pyridoxamine kinase/Phosphomethylpyrimidine kinase" evidence="6">
    <location>
        <begin position="83"/>
        <end position="260"/>
    </location>
</feature>
<dbReference type="eggNOG" id="COG2240">
    <property type="taxonomic scope" value="Bacteria"/>
</dbReference>
<dbReference type="RefSeq" id="WP_017262085.1">
    <property type="nucleotide sequence ID" value="NZ_AUAW01000001.1"/>
</dbReference>
<dbReference type="AlphaFoldDB" id="A0A0R1RLA7"/>
<dbReference type="PANTHER" id="PTHR10534:SF2">
    <property type="entry name" value="PYRIDOXAL KINASE"/>
    <property type="match status" value="1"/>
</dbReference>
<dbReference type="Proteomes" id="UP000051999">
    <property type="component" value="Unassembled WGS sequence"/>
</dbReference>
<evidence type="ECO:0000256" key="2">
    <source>
        <dbReference type="ARBA" id="ARBA00022679"/>
    </source>
</evidence>
<dbReference type="OrthoDB" id="9800808at2"/>
<dbReference type="GO" id="GO:0005524">
    <property type="term" value="F:ATP binding"/>
    <property type="evidence" value="ECO:0007669"/>
    <property type="project" value="UniProtKB-KW"/>
</dbReference>
<evidence type="ECO:0000313" key="8">
    <source>
        <dbReference type="Proteomes" id="UP000051999"/>
    </source>
</evidence>
<evidence type="ECO:0000259" key="6">
    <source>
        <dbReference type="Pfam" id="PF08543"/>
    </source>
</evidence>
<keyword evidence="5" id="KW-0067">ATP-binding</keyword>
<dbReference type="GO" id="GO:0005829">
    <property type="term" value="C:cytosol"/>
    <property type="evidence" value="ECO:0007669"/>
    <property type="project" value="TreeGrafter"/>
</dbReference>
<dbReference type="InterPro" id="IPR029056">
    <property type="entry name" value="Ribokinase-like"/>
</dbReference>
<keyword evidence="2" id="KW-0808">Transferase</keyword>
<accession>A0A0R1RLA7</accession>
<proteinExistence type="predicted"/>
<evidence type="ECO:0000256" key="5">
    <source>
        <dbReference type="ARBA" id="ARBA00022840"/>
    </source>
</evidence>
<comment type="caution">
    <text evidence="7">The sequence shown here is derived from an EMBL/GenBank/DDBJ whole genome shotgun (WGS) entry which is preliminary data.</text>
</comment>
<dbReference type="InterPro" id="IPR004625">
    <property type="entry name" value="PyrdxlKinase"/>
</dbReference>
<keyword evidence="3" id="KW-0547">Nucleotide-binding</keyword>
<dbReference type="GO" id="GO:0008478">
    <property type="term" value="F:pyridoxal kinase activity"/>
    <property type="evidence" value="ECO:0007669"/>
    <property type="project" value="UniProtKB-EC"/>
</dbReference>
<dbReference type="EC" id="2.7.1.35" evidence="1"/>
<dbReference type="Pfam" id="PF08543">
    <property type="entry name" value="Phos_pyr_kin"/>
    <property type="match status" value="1"/>
</dbReference>
<evidence type="ECO:0000256" key="1">
    <source>
        <dbReference type="ARBA" id="ARBA00012104"/>
    </source>
</evidence>
<keyword evidence="8" id="KW-1185">Reference proteome</keyword>
<keyword evidence="4 7" id="KW-0418">Kinase</keyword>